<sequence length="99" mass="11272">MLWNPEKGIGFGVFRLSEEEQRWDKMESLGEQILFLVSDHAISAPASEFCCGKGNLIFYPENPSSSPEYSHIFLFDLETVTTSPLENCPAYCNLFCHLF</sequence>
<evidence type="ECO:0000313" key="3">
    <source>
        <dbReference type="Proteomes" id="UP000593578"/>
    </source>
</evidence>
<dbReference type="Pfam" id="PF03478">
    <property type="entry name" value="Beta-prop_KIB1-4"/>
    <property type="match status" value="1"/>
</dbReference>
<feature type="domain" description="KIB1-4 beta-propeller" evidence="1">
    <location>
        <begin position="6"/>
        <end position="68"/>
    </location>
</feature>
<protein>
    <recommendedName>
        <fullName evidence="1">KIB1-4 beta-propeller domain-containing protein</fullName>
    </recommendedName>
</protein>
<dbReference type="AlphaFoldDB" id="A0A7J8NWL8"/>
<dbReference type="InterPro" id="IPR051304">
    <property type="entry name" value="SCF_F-box_domain"/>
</dbReference>
<dbReference type="PANTHER" id="PTHR47123">
    <property type="entry name" value="F-BOX PROTEIN SKIP23"/>
    <property type="match status" value="1"/>
</dbReference>
<name>A0A7J8NWL8_GOSRA</name>
<proteinExistence type="predicted"/>
<organism evidence="2 3">
    <name type="scientific">Gossypium raimondii</name>
    <name type="common">Peruvian cotton</name>
    <name type="synonym">Gossypium klotzschianum subsp. raimondii</name>
    <dbReference type="NCBI Taxonomy" id="29730"/>
    <lineage>
        <taxon>Eukaryota</taxon>
        <taxon>Viridiplantae</taxon>
        <taxon>Streptophyta</taxon>
        <taxon>Embryophyta</taxon>
        <taxon>Tracheophyta</taxon>
        <taxon>Spermatophyta</taxon>
        <taxon>Magnoliopsida</taxon>
        <taxon>eudicotyledons</taxon>
        <taxon>Gunneridae</taxon>
        <taxon>Pentapetalae</taxon>
        <taxon>rosids</taxon>
        <taxon>malvids</taxon>
        <taxon>Malvales</taxon>
        <taxon>Malvaceae</taxon>
        <taxon>Malvoideae</taxon>
        <taxon>Gossypium</taxon>
    </lineage>
</organism>
<dbReference type="InterPro" id="IPR005174">
    <property type="entry name" value="KIB1-4_b-propeller"/>
</dbReference>
<dbReference type="Proteomes" id="UP000593578">
    <property type="component" value="Unassembled WGS sequence"/>
</dbReference>
<dbReference type="PANTHER" id="PTHR47123:SF9">
    <property type="entry name" value="F-BOX PROTEIN SKIP23-LIKE"/>
    <property type="match status" value="1"/>
</dbReference>
<gene>
    <name evidence="2" type="ORF">Gorai_023309</name>
</gene>
<reference evidence="2 3" key="1">
    <citation type="journal article" date="2019" name="Genome Biol. Evol.">
        <title>Insights into the evolution of the New World diploid cottons (Gossypium, subgenus Houzingenia) based on genome sequencing.</title>
        <authorList>
            <person name="Grover C.E."/>
            <person name="Arick M.A. 2nd"/>
            <person name="Thrash A."/>
            <person name="Conover J.L."/>
            <person name="Sanders W.S."/>
            <person name="Peterson D.G."/>
            <person name="Frelichowski J.E."/>
            <person name="Scheffler J.A."/>
            <person name="Scheffler B.E."/>
            <person name="Wendel J.F."/>
        </authorList>
    </citation>
    <scope>NUCLEOTIDE SEQUENCE [LARGE SCALE GENOMIC DNA]</scope>
    <source>
        <strain evidence="2">8</strain>
        <tissue evidence="2">Leaf</tissue>
    </source>
</reference>
<comment type="caution">
    <text evidence="2">The sequence shown here is derived from an EMBL/GenBank/DDBJ whole genome shotgun (WGS) entry which is preliminary data.</text>
</comment>
<evidence type="ECO:0000259" key="1">
    <source>
        <dbReference type="Pfam" id="PF03478"/>
    </source>
</evidence>
<dbReference type="EMBL" id="JABEZZ010000002">
    <property type="protein sequence ID" value="MBA0581122.1"/>
    <property type="molecule type" value="Genomic_DNA"/>
</dbReference>
<evidence type="ECO:0000313" key="2">
    <source>
        <dbReference type="EMBL" id="MBA0581122.1"/>
    </source>
</evidence>
<accession>A0A7J8NWL8</accession>